<dbReference type="SUPFAM" id="SSF50911">
    <property type="entry name" value="Mannose 6-phosphate receptor domain"/>
    <property type="match status" value="1"/>
</dbReference>
<evidence type="ECO:0000313" key="2">
    <source>
        <dbReference type="Proteomes" id="UP000085678"/>
    </source>
</evidence>
<evidence type="ECO:0000313" key="3">
    <source>
        <dbReference type="RefSeq" id="XP_013404784.1"/>
    </source>
</evidence>
<organism evidence="2 3">
    <name type="scientific">Lingula anatina</name>
    <name type="common">Brachiopod</name>
    <name type="synonym">Lingula unguis</name>
    <dbReference type="NCBI Taxonomy" id="7574"/>
    <lineage>
        <taxon>Eukaryota</taxon>
        <taxon>Metazoa</taxon>
        <taxon>Spiralia</taxon>
        <taxon>Lophotrochozoa</taxon>
        <taxon>Brachiopoda</taxon>
        <taxon>Linguliformea</taxon>
        <taxon>Lingulata</taxon>
        <taxon>Lingulida</taxon>
        <taxon>Linguloidea</taxon>
        <taxon>Lingulidae</taxon>
        <taxon>Lingula</taxon>
    </lineage>
</organism>
<keyword evidence="2" id="KW-1185">Reference proteome</keyword>
<dbReference type="AlphaFoldDB" id="A0A1S3J4L7"/>
<dbReference type="KEGG" id="lak:106169729"/>
<dbReference type="OrthoDB" id="29460at2759"/>
<reference evidence="3" key="2">
    <citation type="submission" date="2025-08" db="UniProtKB">
        <authorList>
            <consortium name="RefSeq"/>
        </authorList>
    </citation>
    <scope>IDENTIFICATION</scope>
</reference>
<proteinExistence type="predicted"/>
<sequence length="181" mass="20220">MRYQLYFVLLLSYVITSCGVVSTNEHRCIGFNSCMCKSSVGIIDISALANKNGTARFRDIPSPDAAQSTVSWNPCYPFSDGTYQAMACYNVSGCVVHYAAGMFWYYSLGTQQSATFITDATRGLGIYYNTTEQGGRSLFVQLQCDPKVEADFGVSPDDPYVDNTFYFTLRSRWTCPDPHRN</sequence>
<dbReference type="InParanoid" id="A0A1S3J4L7"/>
<reference evidence="3" key="1">
    <citation type="journal article" date="2015" name="Nat. Commun.">
        <title>The Lingula genome provides insights into brachiopod evolution and the origin of phosphate biomineralization.</title>
        <authorList>
            <person name="Luo Y.J."/>
            <person name="Takeuchi T."/>
            <person name="Koyanagi R."/>
            <person name="Yamada L."/>
            <person name="Kanda M."/>
            <person name="Khalturina M."/>
            <person name="Fujie M."/>
            <person name="Yamasaki S.I."/>
            <person name="Endo K."/>
            <person name="Satoh N."/>
        </authorList>
    </citation>
    <scope>NUCLEOTIDE SEQUENCE</scope>
</reference>
<feature type="signal peptide" evidence="1">
    <location>
        <begin position="1"/>
        <end position="19"/>
    </location>
</feature>
<dbReference type="RefSeq" id="XP_013404784.1">
    <property type="nucleotide sequence ID" value="XM_013549330.1"/>
</dbReference>
<dbReference type="GeneID" id="106169729"/>
<dbReference type="PROSITE" id="PS51257">
    <property type="entry name" value="PROKAR_LIPOPROTEIN"/>
    <property type="match status" value="1"/>
</dbReference>
<dbReference type="InterPro" id="IPR009011">
    <property type="entry name" value="Man6P_isomerase_rcpt-bd_dom_sf"/>
</dbReference>
<name>A0A1S3J4L7_LINAN</name>
<accession>A0A1S3J4L7</accession>
<gene>
    <name evidence="3" type="primary">LOC106169729</name>
</gene>
<protein>
    <submittedName>
        <fullName evidence="3">Uncharacterized protein LOC106169729</fullName>
    </submittedName>
</protein>
<feature type="chain" id="PRO_5010353378" evidence="1">
    <location>
        <begin position="20"/>
        <end position="181"/>
    </location>
</feature>
<keyword evidence="1" id="KW-0732">Signal</keyword>
<evidence type="ECO:0000256" key="1">
    <source>
        <dbReference type="SAM" id="SignalP"/>
    </source>
</evidence>
<dbReference type="Gene3D" id="2.70.130.10">
    <property type="entry name" value="Mannose-6-phosphate receptor binding domain"/>
    <property type="match status" value="1"/>
</dbReference>
<dbReference type="Proteomes" id="UP000085678">
    <property type="component" value="Unplaced"/>
</dbReference>